<dbReference type="InterPro" id="IPR036249">
    <property type="entry name" value="Thioredoxin-like_sf"/>
</dbReference>
<sequence length="401" mass="45933">MKRFSLTLMALILVIFSGYAQDPFFQGSWKEVLDEAKEQKKLIFVDLYFEGCMPCEKMAKEVFPHPEVSKLLESDFISFKSDVFKEEDGALLSRKFGATGFPSFVFLNHEGKVLDVASGYLNVNGMVSALKEMMVKAEEGDFTAFDPSLDLDYPAFYSEFFISQNRKLDGEEIKQYMASQTDWNQEVPFMVLSTFARGGQYDQYYWTNAESLGEQYGYGIVSKRMFGIATSQINQFAAAKQIKRAQGTINIIKDFMNEKDVNRFTPFLLNRYYKEDPQHLWYLQEYRKLDIDSRDQVFNVISGVLQHLPEDEATLNAMKEWYEESVLTEQPDAEQLYNYSLILALMDKASGAQSELDKIQLKDNDSNLTAQDVELLSKAIASGSMAGYQPKELIKEIPVLQ</sequence>
<reference evidence="3 4" key="1">
    <citation type="submission" date="2020-09" db="EMBL/GenBank/DDBJ databases">
        <title>Echinicola sp. CAU 1574 isolated from sand of Sido Beach.</title>
        <authorList>
            <person name="Kim W."/>
        </authorList>
    </citation>
    <scope>NUCLEOTIDE SEQUENCE [LARGE SCALE GENOMIC DNA]</scope>
    <source>
        <strain evidence="3 4">CAU 1574</strain>
    </source>
</reference>
<feature type="signal peptide" evidence="1">
    <location>
        <begin position="1"/>
        <end position="20"/>
    </location>
</feature>
<feature type="domain" description="Thioredoxin" evidence="2">
    <location>
        <begin position="10"/>
        <end position="135"/>
    </location>
</feature>
<evidence type="ECO:0000313" key="3">
    <source>
        <dbReference type="EMBL" id="MBD8487756.1"/>
    </source>
</evidence>
<dbReference type="InterPro" id="IPR013766">
    <property type="entry name" value="Thioredoxin_domain"/>
</dbReference>
<dbReference type="SUPFAM" id="SSF52833">
    <property type="entry name" value="Thioredoxin-like"/>
    <property type="match status" value="1"/>
</dbReference>
<feature type="chain" id="PRO_5045990415" evidence="1">
    <location>
        <begin position="21"/>
        <end position="401"/>
    </location>
</feature>
<protein>
    <submittedName>
        <fullName evidence="3">Thioredoxin family protein</fullName>
    </submittedName>
</protein>
<comment type="caution">
    <text evidence="3">The sequence shown here is derived from an EMBL/GenBank/DDBJ whole genome shotgun (WGS) entry which is preliminary data.</text>
</comment>
<keyword evidence="1" id="KW-0732">Signal</keyword>
<evidence type="ECO:0000313" key="4">
    <source>
        <dbReference type="Proteomes" id="UP000647133"/>
    </source>
</evidence>
<keyword evidence="4" id="KW-1185">Reference proteome</keyword>
<proteinExistence type="predicted"/>
<name>A0ABR9AGA4_9BACT</name>
<evidence type="ECO:0000256" key="1">
    <source>
        <dbReference type="SAM" id="SignalP"/>
    </source>
</evidence>
<dbReference type="Gene3D" id="3.40.30.10">
    <property type="entry name" value="Glutaredoxin"/>
    <property type="match status" value="1"/>
</dbReference>
<evidence type="ECO:0000259" key="2">
    <source>
        <dbReference type="PROSITE" id="PS51352"/>
    </source>
</evidence>
<dbReference type="PROSITE" id="PS51352">
    <property type="entry name" value="THIOREDOXIN_2"/>
    <property type="match status" value="1"/>
</dbReference>
<gene>
    <name evidence="3" type="ORF">IFO69_03240</name>
</gene>
<accession>A0ABR9AGA4</accession>
<dbReference type="Proteomes" id="UP000647133">
    <property type="component" value="Unassembled WGS sequence"/>
</dbReference>
<dbReference type="Pfam" id="PF13899">
    <property type="entry name" value="Thioredoxin_7"/>
    <property type="match status" value="1"/>
</dbReference>
<organism evidence="3 4">
    <name type="scientific">Echinicola arenosa</name>
    <dbReference type="NCBI Taxonomy" id="2774144"/>
    <lineage>
        <taxon>Bacteria</taxon>
        <taxon>Pseudomonadati</taxon>
        <taxon>Bacteroidota</taxon>
        <taxon>Cytophagia</taxon>
        <taxon>Cytophagales</taxon>
        <taxon>Cyclobacteriaceae</taxon>
        <taxon>Echinicola</taxon>
    </lineage>
</organism>
<dbReference type="EMBL" id="JACYTQ010000001">
    <property type="protein sequence ID" value="MBD8487756.1"/>
    <property type="molecule type" value="Genomic_DNA"/>
</dbReference>
<dbReference type="RefSeq" id="WP_192008209.1">
    <property type="nucleotide sequence ID" value="NZ_JACYTQ010000001.1"/>
</dbReference>